<name>A0A3Q7I2M5_SOLLC</name>
<dbReference type="PaxDb" id="4081-Solyc09g031890.1.1"/>
<evidence type="ECO:0000313" key="1">
    <source>
        <dbReference type="EnsemblPlants" id="Solyc09g031890.2.1.1"/>
    </source>
</evidence>
<dbReference type="Gramene" id="Solyc09g031890.2.1">
    <property type="protein sequence ID" value="Solyc09g031890.2.1.1"/>
    <property type="gene ID" value="Solyc09g031890.2"/>
</dbReference>
<dbReference type="Proteomes" id="UP000004994">
    <property type="component" value="Chromosome 9"/>
</dbReference>
<sequence length="36" mass="4098">MYGTNGLTEQMDSSPSQEEWKWGNYARGAIYALQSK</sequence>
<dbReference type="EnsemblPlants" id="Solyc09g031890.2.1">
    <property type="protein sequence ID" value="Solyc09g031890.2.1.1"/>
    <property type="gene ID" value="Solyc09g031890.2"/>
</dbReference>
<evidence type="ECO:0000313" key="2">
    <source>
        <dbReference type="Proteomes" id="UP000004994"/>
    </source>
</evidence>
<dbReference type="InParanoid" id="A0A3Q7I2M5"/>
<reference evidence="1" key="1">
    <citation type="journal article" date="2012" name="Nature">
        <title>The tomato genome sequence provides insights into fleshy fruit evolution.</title>
        <authorList>
            <consortium name="Tomato Genome Consortium"/>
        </authorList>
    </citation>
    <scope>NUCLEOTIDE SEQUENCE [LARGE SCALE GENOMIC DNA]</scope>
    <source>
        <strain evidence="1">cv. Heinz 1706</strain>
    </source>
</reference>
<reference evidence="1" key="2">
    <citation type="submission" date="2019-01" db="UniProtKB">
        <authorList>
            <consortium name="EnsemblPlants"/>
        </authorList>
    </citation>
    <scope>IDENTIFICATION</scope>
    <source>
        <strain evidence="1">cv. Heinz 1706</strain>
    </source>
</reference>
<organism evidence="1">
    <name type="scientific">Solanum lycopersicum</name>
    <name type="common">Tomato</name>
    <name type="synonym">Lycopersicon esculentum</name>
    <dbReference type="NCBI Taxonomy" id="4081"/>
    <lineage>
        <taxon>Eukaryota</taxon>
        <taxon>Viridiplantae</taxon>
        <taxon>Streptophyta</taxon>
        <taxon>Embryophyta</taxon>
        <taxon>Tracheophyta</taxon>
        <taxon>Spermatophyta</taxon>
        <taxon>Magnoliopsida</taxon>
        <taxon>eudicotyledons</taxon>
        <taxon>Gunneridae</taxon>
        <taxon>Pentapetalae</taxon>
        <taxon>asterids</taxon>
        <taxon>lamiids</taxon>
        <taxon>Solanales</taxon>
        <taxon>Solanaceae</taxon>
        <taxon>Solanoideae</taxon>
        <taxon>Solaneae</taxon>
        <taxon>Solanum</taxon>
        <taxon>Solanum subgen. Lycopersicon</taxon>
    </lineage>
</organism>
<dbReference type="AlphaFoldDB" id="A0A3Q7I2M5"/>
<protein>
    <submittedName>
        <fullName evidence="1">Uncharacterized protein</fullName>
    </submittedName>
</protein>
<proteinExistence type="predicted"/>
<accession>A0A3Q7I2M5</accession>
<keyword evidence="2" id="KW-1185">Reference proteome</keyword>